<dbReference type="InterPro" id="IPR036237">
    <property type="entry name" value="Xyl_isomerase-like_sf"/>
</dbReference>
<name>A0A367XY09_9MICO</name>
<keyword evidence="3" id="KW-0413">Isomerase</keyword>
<evidence type="ECO:0000259" key="2">
    <source>
        <dbReference type="Pfam" id="PF01261"/>
    </source>
</evidence>
<dbReference type="PANTHER" id="PTHR12110:SF52">
    <property type="entry name" value="XYLOSE ISOMERASE"/>
    <property type="match status" value="1"/>
</dbReference>
<protein>
    <submittedName>
        <fullName evidence="3">Sugar phosphate isomerase/epimerase</fullName>
    </submittedName>
</protein>
<dbReference type="PANTHER" id="PTHR12110">
    <property type="entry name" value="HYDROXYPYRUVATE ISOMERASE"/>
    <property type="match status" value="1"/>
</dbReference>
<dbReference type="AlphaFoldDB" id="A0A367XY09"/>
<reference evidence="3 4" key="1">
    <citation type="submission" date="2018-07" db="EMBL/GenBank/DDBJ databases">
        <title>Microbacterium endoborsara sp. nov., a novel actinobacterium isolated from Borszczowia aralocaspica.</title>
        <authorList>
            <person name="An D."/>
        </authorList>
    </citation>
    <scope>NUCLEOTIDE SEQUENCE [LARGE SCALE GENOMIC DNA]</scope>
    <source>
        <strain evidence="3 4">C1.15228</strain>
    </source>
</reference>
<dbReference type="RefSeq" id="WP_114118110.1">
    <property type="nucleotide sequence ID" value="NZ_BMHU01000002.1"/>
</dbReference>
<dbReference type="Pfam" id="PF01261">
    <property type="entry name" value="AP_endonuc_2"/>
    <property type="match status" value="1"/>
</dbReference>
<dbReference type="Proteomes" id="UP000253508">
    <property type="component" value="Unassembled WGS sequence"/>
</dbReference>
<dbReference type="InterPro" id="IPR013022">
    <property type="entry name" value="Xyl_isomerase-like_TIM-brl"/>
</dbReference>
<evidence type="ECO:0000313" key="4">
    <source>
        <dbReference type="Proteomes" id="UP000253508"/>
    </source>
</evidence>
<dbReference type="OrthoDB" id="9787068at2"/>
<evidence type="ECO:0000313" key="3">
    <source>
        <dbReference type="EMBL" id="RCK58506.1"/>
    </source>
</evidence>
<organism evidence="3 4">
    <name type="scientific">Microbacterium sorbitolivorans</name>
    <dbReference type="NCBI Taxonomy" id="1867410"/>
    <lineage>
        <taxon>Bacteria</taxon>
        <taxon>Bacillati</taxon>
        <taxon>Actinomycetota</taxon>
        <taxon>Actinomycetes</taxon>
        <taxon>Micrococcales</taxon>
        <taxon>Microbacteriaceae</taxon>
        <taxon>Microbacterium</taxon>
    </lineage>
</organism>
<keyword evidence="1" id="KW-0119">Carbohydrate metabolism</keyword>
<keyword evidence="4" id="KW-1185">Reference proteome</keyword>
<proteinExistence type="predicted"/>
<sequence length="288" mass="30827">MTTPHPRLSINQATIKYTTVAQAIEVVKAAGIESIGLWREQVQEAGLAESVKMIADSGLRYSTHCRGGWFTAEEGPARVAALDDNRRAIDETAALAAAGADGSRAALVIVVGGLPEGSRDLVGARDRVRDAVATLAPYAKDQGVQLALEPLHPMYASDRSVLSTLDQALDIAADFDPEVVGVTVDSFHLWWDPEVLPKIARAGAEGRIASYQVCDWKTPLAADNLLSRHYPGDGVIDFSDMTRAVEAAGYTGDVEVELLNQDIWDTDPAEAVRRTIAGFDTAVAPYLA</sequence>
<evidence type="ECO:0000256" key="1">
    <source>
        <dbReference type="ARBA" id="ARBA00023277"/>
    </source>
</evidence>
<feature type="domain" description="Xylose isomerase-like TIM barrel" evidence="2">
    <location>
        <begin position="25"/>
        <end position="274"/>
    </location>
</feature>
<accession>A0A367XY09</accession>
<gene>
    <name evidence="3" type="ORF">DTO57_10105</name>
</gene>
<dbReference type="SUPFAM" id="SSF51658">
    <property type="entry name" value="Xylose isomerase-like"/>
    <property type="match status" value="1"/>
</dbReference>
<dbReference type="EMBL" id="QORO01000003">
    <property type="protein sequence ID" value="RCK58506.1"/>
    <property type="molecule type" value="Genomic_DNA"/>
</dbReference>
<dbReference type="GO" id="GO:0016853">
    <property type="term" value="F:isomerase activity"/>
    <property type="evidence" value="ECO:0007669"/>
    <property type="project" value="UniProtKB-KW"/>
</dbReference>
<dbReference type="InterPro" id="IPR050312">
    <property type="entry name" value="IolE/XylAMocC-like"/>
</dbReference>
<dbReference type="Gene3D" id="3.20.20.150">
    <property type="entry name" value="Divalent-metal-dependent TIM barrel enzymes"/>
    <property type="match status" value="1"/>
</dbReference>
<comment type="caution">
    <text evidence="3">The sequence shown here is derived from an EMBL/GenBank/DDBJ whole genome shotgun (WGS) entry which is preliminary data.</text>
</comment>